<keyword evidence="5" id="KW-1185">Reference proteome</keyword>
<reference evidence="4 5" key="1">
    <citation type="submission" date="2018-12" db="EMBL/GenBank/DDBJ databases">
        <title>Hymenobacter gummosus sp. nov., isolated from a spring.</title>
        <authorList>
            <person name="Nie L."/>
        </authorList>
    </citation>
    <scope>NUCLEOTIDE SEQUENCE [LARGE SCALE GENOMIC DNA]</scope>
    <source>
        <strain evidence="4 5">KCTC 52166</strain>
    </source>
</reference>
<feature type="domain" description="Putative zinc-finger" evidence="3">
    <location>
        <begin position="8"/>
        <end position="42"/>
    </location>
</feature>
<comment type="caution">
    <text evidence="4">The sequence shown here is derived from an EMBL/GenBank/DDBJ whole genome shotgun (WGS) entry which is preliminary data.</text>
</comment>
<dbReference type="RefSeq" id="WP_126695676.1">
    <property type="nucleotide sequence ID" value="NZ_RXOF01000018.1"/>
</dbReference>
<protein>
    <submittedName>
        <fullName evidence="4">HEAT repeat domain-containing protein</fullName>
    </submittedName>
</protein>
<feature type="compositionally biased region" description="Basic and acidic residues" evidence="1">
    <location>
        <begin position="261"/>
        <end position="273"/>
    </location>
</feature>
<keyword evidence="2" id="KW-0472">Membrane</keyword>
<feature type="region of interest" description="Disordered" evidence="1">
    <location>
        <begin position="261"/>
        <end position="303"/>
    </location>
</feature>
<sequence>MEAKSVNCEAVQGELMDWLAGTLPAEQCWLLEKHLGQCPACRQELAAAQALWTSLGQLPVPEPSEQLRPRFYSMLADFQAQEERRQSWSVAGWLERLRQWWQPAYALRLAYGLALLTIGLVGGYSLRSRPETSGAGGQELAATEQPAADTRRQQVVLAMLADPSAVQRLRAVGYAGEEAHTNEHVVAALLSTLNQDPNVNVRLAALDVLSGLTNDPVVRQGLVRSLPRQDSPMVQAALADVMVQLQERGAKKPLQQLLRQDDLNEQVKDKLEQSLETLSNDPAPPPSSTPTTSHETPDDTRTA</sequence>
<proteinExistence type="predicted"/>
<gene>
    <name evidence="4" type="ORF">EJV47_23595</name>
</gene>
<keyword evidence="2" id="KW-0812">Transmembrane</keyword>
<dbReference type="Gene3D" id="1.10.10.1320">
    <property type="entry name" value="Anti-sigma factor, zinc-finger domain"/>
    <property type="match status" value="1"/>
</dbReference>
<dbReference type="InterPro" id="IPR011989">
    <property type="entry name" value="ARM-like"/>
</dbReference>
<evidence type="ECO:0000256" key="1">
    <source>
        <dbReference type="SAM" id="MobiDB-lite"/>
    </source>
</evidence>
<evidence type="ECO:0000313" key="5">
    <source>
        <dbReference type="Proteomes" id="UP000282184"/>
    </source>
</evidence>
<dbReference type="EMBL" id="RXOF01000018">
    <property type="protein sequence ID" value="RTQ45820.1"/>
    <property type="molecule type" value="Genomic_DNA"/>
</dbReference>
<dbReference type="AlphaFoldDB" id="A0A3S0K1M3"/>
<name>A0A3S0K1M3_9BACT</name>
<keyword evidence="2" id="KW-1133">Transmembrane helix</keyword>
<dbReference type="OrthoDB" id="978644at2"/>
<dbReference type="Gene3D" id="1.25.10.10">
    <property type="entry name" value="Leucine-rich Repeat Variant"/>
    <property type="match status" value="1"/>
</dbReference>
<dbReference type="Proteomes" id="UP000282184">
    <property type="component" value="Unassembled WGS sequence"/>
</dbReference>
<dbReference type="InterPro" id="IPR041916">
    <property type="entry name" value="Anti_sigma_zinc_sf"/>
</dbReference>
<evidence type="ECO:0000259" key="3">
    <source>
        <dbReference type="Pfam" id="PF13490"/>
    </source>
</evidence>
<evidence type="ECO:0000256" key="2">
    <source>
        <dbReference type="SAM" id="Phobius"/>
    </source>
</evidence>
<dbReference type="InterPro" id="IPR027383">
    <property type="entry name" value="Znf_put"/>
</dbReference>
<feature type="transmembrane region" description="Helical" evidence="2">
    <location>
        <begin position="105"/>
        <end position="126"/>
    </location>
</feature>
<evidence type="ECO:0000313" key="4">
    <source>
        <dbReference type="EMBL" id="RTQ45820.1"/>
    </source>
</evidence>
<dbReference type="SUPFAM" id="SSF48371">
    <property type="entry name" value="ARM repeat"/>
    <property type="match status" value="1"/>
</dbReference>
<organism evidence="4 5">
    <name type="scientific">Hymenobacter gummosus</name>
    <dbReference type="NCBI Taxonomy" id="1776032"/>
    <lineage>
        <taxon>Bacteria</taxon>
        <taxon>Pseudomonadati</taxon>
        <taxon>Bacteroidota</taxon>
        <taxon>Cytophagia</taxon>
        <taxon>Cytophagales</taxon>
        <taxon>Hymenobacteraceae</taxon>
        <taxon>Hymenobacter</taxon>
    </lineage>
</organism>
<dbReference type="Pfam" id="PF13646">
    <property type="entry name" value="HEAT_2"/>
    <property type="match status" value="1"/>
</dbReference>
<dbReference type="InterPro" id="IPR016024">
    <property type="entry name" value="ARM-type_fold"/>
</dbReference>
<dbReference type="Pfam" id="PF13490">
    <property type="entry name" value="zf-HC2"/>
    <property type="match status" value="1"/>
</dbReference>
<accession>A0A3S0K1M3</accession>